<feature type="domain" description="DUF2846" evidence="2">
    <location>
        <begin position="67"/>
        <end position="142"/>
    </location>
</feature>
<evidence type="ECO:0000313" key="4">
    <source>
        <dbReference type="Proteomes" id="UP000482155"/>
    </source>
</evidence>
<evidence type="ECO:0000313" key="3">
    <source>
        <dbReference type="EMBL" id="NEX63315.1"/>
    </source>
</evidence>
<dbReference type="InterPro" id="IPR022548">
    <property type="entry name" value="DUF2846"/>
</dbReference>
<dbReference type="AlphaFoldDB" id="A0A6B3SVA6"/>
<sequence length="179" mass="19252">MQLLIQGIATITVAALAAAMVSACVNVPVREGFVPCQRLERSSQCVTVSLASRSDDMLAKQFAPATNGMARIYLARAHTQAPTQRSTVFVDGRRIAQLAPLTFVVMDVPPGARQISIDTQGHTALLKLQASAGGLYFVEQRFDWLYNGVGTGIRLVESSEAQRKIVALQRVASLPAQAK</sequence>
<evidence type="ECO:0000256" key="1">
    <source>
        <dbReference type="SAM" id="SignalP"/>
    </source>
</evidence>
<gene>
    <name evidence="3" type="ORF">G3574_19715</name>
</gene>
<feature type="signal peptide" evidence="1">
    <location>
        <begin position="1"/>
        <end position="17"/>
    </location>
</feature>
<feature type="chain" id="PRO_5025432343" evidence="1">
    <location>
        <begin position="18"/>
        <end position="179"/>
    </location>
</feature>
<reference evidence="3 4" key="1">
    <citation type="submission" date="2020-02" db="EMBL/GenBank/DDBJ databases">
        <authorList>
            <person name="Kim M.K."/>
        </authorList>
    </citation>
    <scope>NUCLEOTIDE SEQUENCE [LARGE SCALE GENOMIC DNA]</scope>
    <source>
        <strain evidence="3 4">17J57-3</strain>
    </source>
</reference>
<name>A0A6B3SVA6_9BURK</name>
<evidence type="ECO:0000259" key="2">
    <source>
        <dbReference type="Pfam" id="PF11008"/>
    </source>
</evidence>
<protein>
    <submittedName>
        <fullName evidence="3">DUF2846 domain-containing protein</fullName>
    </submittedName>
</protein>
<dbReference type="RefSeq" id="WP_163967114.1">
    <property type="nucleotide sequence ID" value="NZ_JAAIVB010000069.1"/>
</dbReference>
<proteinExistence type="predicted"/>
<accession>A0A6B3SVA6</accession>
<keyword evidence="1" id="KW-0732">Signal</keyword>
<keyword evidence="4" id="KW-1185">Reference proteome</keyword>
<organism evidence="3 4">
    <name type="scientific">Noviherbaspirillum galbum</name>
    <dbReference type="NCBI Taxonomy" id="2709383"/>
    <lineage>
        <taxon>Bacteria</taxon>
        <taxon>Pseudomonadati</taxon>
        <taxon>Pseudomonadota</taxon>
        <taxon>Betaproteobacteria</taxon>
        <taxon>Burkholderiales</taxon>
        <taxon>Oxalobacteraceae</taxon>
        <taxon>Noviherbaspirillum</taxon>
    </lineage>
</organism>
<dbReference type="Pfam" id="PF11008">
    <property type="entry name" value="DUF2846"/>
    <property type="match status" value="1"/>
</dbReference>
<dbReference type="Proteomes" id="UP000482155">
    <property type="component" value="Unassembled WGS sequence"/>
</dbReference>
<comment type="caution">
    <text evidence="3">The sequence shown here is derived from an EMBL/GenBank/DDBJ whole genome shotgun (WGS) entry which is preliminary data.</text>
</comment>
<dbReference type="EMBL" id="JAAIVB010000069">
    <property type="protein sequence ID" value="NEX63315.1"/>
    <property type="molecule type" value="Genomic_DNA"/>
</dbReference>